<keyword evidence="4 7" id="KW-1133">Transmembrane helix</keyword>
<comment type="caution">
    <text evidence="9">The sequence shown here is derived from an EMBL/GenBank/DDBJ whole genome shotgun (WGS) entry which is preliminary data.</text>
</comment>
<comment type="subcellular location">
    <subcellularLocation>
        <location evidence="1">Cell membrane</location>
        <topology evidence="1">Multi-pass membrane protein</topology>
    </subcellularLocation>
</comment>
<dbReference type="PANTHER" id="PTHR35007:SF3">
    <property type="entry name" value="POSSIBLE CONSERVED ALANINE RICH MEMBRANE PROTEIN"/>
    <property type="match status" value="1"/>
</dbReference>
<gene>
    <name evidence="9" type="ORF">GCM10011366_22360</name>
</gene>
<feature type="transmembrane region" description="Helical" evidence="7">
    <location>
        <begin position="51"/>
        <end position="84"/>
    </location>
</feature>
<organism evidence="9 10">
    <name type="scientific">Ornithinimicrobium tianjinense</name>
    <dbReference type="NCBI Taxonomy" id="1195761"/>
    <lineage>
        <taxon>Bacteria</taxon>
        <taxon>Bacillati</taxon>
        <taxon>Actinomycetota</taxon>
        <taxon>Actinomycetes</taxon>
        <taxon>Micrococcales</taxon>
        <taxon>Ornithinimicrobiaceae</taxon>
        <taxon>Ornithinimicrobium</taxon>
    </lineage>
</organism>
<evidence type="ECO:0000256" key="1">
    <source>
        <dbReference type="ARBA" id="ARBA00004651"/>
    </source>
</evidence>
<evidence type="ECO:0000259" key="8">
    <source>
        <dbReference type="Pfam" id="PF00482"/>
    </source>
</evidence>
<feature type="region of interest" description="Disordered" evidence="6">
    <location>
        <begin position="288"/>
        <end position="313"/>
    </location>
</feature>
<dbReference type="InterPro" id="IPR018076">
    <property type="entry name" value="T2SS_GspF_dom"/>
</dbReference>
<evidence type="ECO:0000256" key="3">
    <source>
        <dbReference type="ARBA" id="ARBA00022692"/>
    </source>
</evidence>
<reference evidence="9" key="2">
    <citation type="submission" date="2020-09" db="EMBL/GenBank/DDBJ databases">
        <authorList>
            <person name="Sun Q."/>
            <person name="Zhou Y."/>
        </authorList>
    </citation>
    <scope>NUCLEOTIDE SEQUENCE</scope>
    <source>
        <strain evidence="9">CGMCC 1.12160</strain>
    </source>
</reference>
<name>A0A917F5H5_9MICO</name>
<dbReference type="AlphaFoldDB" id="A0A917F5H5"/>
<feature type="domain" description="Type II secretion system protein GspF" evidence="8">
    <location>
        <begin position="108"/>
        <end position="231"/>
    </location>
</feature>
<dbReference type="RefSeq" id="WP_188430792.1">
    <property type="nucleotide sequence ID" value="NZ_BAABKH010000003.1"/>
</dbReference>
<protein>
    <submittedName>
        <fullName evidence="9">Type II secretion system protein</fullName>
    </submittedName>
</protein>
<evidence type="ECO:0000256" key="5">
    <source>
        <dbReference type="ARBA" id="ARBA00023136"/>
    </source>
</evidence>
<keyword evidence="5 7" id="KW-0472">Membrane</keyword>
<sequence>MAQLTSLLLPMLTGALVGLGLYVAVLAVVGLPERDLATPSRFRNLTLRGVSTRVVVGVVAGLLTLLLTRWVVAAVGIGLLAALWDQLTGDARGETQGIAKLDGLATWTESLRDTIAGAVGLEQAIPATAVNANPAIRSSLNLLVDRLRIREPLPEALIHFAEDLDDPSADVICAALVLNARLRGPGLRDVLGALAQSTRDELDMRRRISASRRSIRRSVKIIVIIVLAVMGGLAIFNDVYVEPYTSWTGQLVLIVVALLFAGGLLWMRRLAEPQKLSRFLVVDRRSRERDLDEALEETRREVEGRAAARSGGA</sequence>
<accession>A0A917F5H5</accession>
<dbReference type="Pfam" id="PF00482">
    <property type="entry name" value="T2SSF"/>
    <property type="match status" value="1"/>
</dbReference>
<keyword evidence="10" id="KW-1185">Reference proteome</keyword>
<feature type="transmembrane region" description="Helical" evidence="7">
    <location>
        <begin position="7"/>
        <end position="31"/>
    </location>
</feature>
<evidence type="ECO:0000256" key="4">
    <source>
        <dbReference type="ARBA" id="ARBA00022989"/>
    </source>
</evidence>
<feature type="compositionally biased region" description="Basic and acidic residues" evidence="6">
    <location>
        <begin position="288"/>
        <end position="306"/>
    </location>
</feature>
<keyword evidence="2" id="KW-1003">Cell membrane</keyword>
<proteinExistence type="predicted"/>
<dbReference type="GO" id="GO:0005886">
    <property type="term" value="C:plasma membrane"/>
    <property type="evidence" value="ECO:0007669"/>
    <property type="project" value="UniProtKB-SubCell"/>
</dbReference>
<evidence type="ECO:0000313" key="10">
    <source>
        <dbReference type="Proteomes" id="UP000605670"/>
    </source>
</evidence>
<evidence type="ECO:0000256" key="7">
    <source>
        <dbReference type="SAM" id="Phobius"/>
    </source>
</evidence>
<feature type="transmembrane region" description="Helical" evidence="7">
    <location>
        <begin position="221"/>
        <end position="241"/>
    </location>
</feature>
<dbReference type="Proteomes" id="UP000605670">
    <property type="component" value="Unassembled WGS sequence"/>
</dbReference>
<reference evidence="9" key="1">
    <citation type="journal article" date="2014" name="Int. J. Syst. Evol. Microbiol.">
        <title>Complete genome sequence of Corynebacterium casei LMG S-19264T (=DSM 44701T), isolated from a smear-ripened cheese.</title>
        <authorList>
            <consortium name="US DOE Joint Genome Institute (JGI-PGF)"/>
            <person name="Walter F."/>
            <person name="Albersmeier A."/>
            <person name="Kalinowski J."/>
            <person name="Ruckert C."/>
        </authorList>
    </citation>
    <scope>NUCLEOTIDE SEQUENCE</scope>
    <source>
        <strain evidence="9">CGMCC 1.12160</strain>
    </source>
</reference>
<feature type="transmembrane region" description="Helical" evidence="7">
    <location>
        <begin position="247"/>
        <end position="267"/>
    </location>
</feature>
<dbReference type="PANTHER" id="PTHR35007">
    <property type="entry name" value="INTEGRAL MEMBRANE PROTEIN-RELATED"/>
    <property type="match status" value="1"/>
</dbReference>
<dbReference type="EMBL" id="BMEM01000003">
    <property type="protein sequence ID" value="GGF54066.1"/>
    <property type="molecule type" value="Genomic_DNA"/>
</dbReference>
<evidence type="ECO:0000256" key="2">
    <source>
        <dbReference type="ARBA" id="ARBA00022475"/>
    </source>
</evidence>
<evidence type="ECO:0000256" key="6">
    <source>
        <dbReference type="SAM" id="MobiDB-lite"/>
    </source>
</evidence>
<evidence type="ECO:0000313" key="9">
    <source>
        <dbReference type="EMBL" id="GGF54066.1"/>
    </source>
</evidence>
<keyword evidence="3 7" id="KW-0812">Transmembrane</keyword>